<dbReference type="InterPro" id="IPR036875">
    <property type="entry name" value="Znf_CCHC_sf"/>
</dbReference>
<evidence type="ECO:0000313" key="6">
    <source>
        <dbReference type="Proteomes" id="UP000838878"/>
    </source>
</evidence>
<feature type="region of interest" description="Disordered" evidence="3">
    <location>
        <begin position="560"/>
        <end position="597"/>
    </location>
</feature>
<evidence type="ECO:0000256" key="2">
    <source>
        <dbReference type="SAM" id="Coils"/>
    </source>
</evidence>
<dbReference type="Proteomes" id="UP000838878">
    <property type="component" value="Chromosome 1"/>
</dbReference>
<dbReference type="GO" id="GO:0008270">
    <property type="term" value="F:zinc ion binding"/>
    <property type="evidence" value="ECO:0007669"/>
    <property type="project" value="UniProtKB-KW"/>
</dbReference>
<evidence type="ECO:0000256" key="3">
    <source>
        <dbReference type="SAM" id="MobiDB-lite"/>
    </source>
</evidence>
<accession>A0A8J9U5G9</accession>
<feature type="compositionally biased region" description="Low complexity" evidence="3">
    <location>
        <begin position="39"/>
        <end position="48"/>
    </location>
</feature>
<feature type="compositionally biased region" description="Basic residues" evidence="3">
    <location>
        <begin position="244"/>
        <end position="254"/>
    </location>
</feature>
<name>A0A8J9U5G9_9NEOP</name>
<proteinExistence type="predicted"/>
<evidence type="ECO:0000313" key="5">
    <source>
        <dbReference type="EMBL" id="CAH0713689.1"/>
    </source>
</evidence>
<feature type="coiled-coil region" evidence="2">
    <location>
        <begin position="113"/>
        <end position="140"/>
    </location>
</feature>
<dbReference type="PROSITE" id="PS50158">
    <property type="entry name" value="ZF_CCHC"/>
    <property type="match status" value="1"/>
</dbReference>
<keyword evidence="6" id="KW-1185">Reference proteome</keyword>
<feature type="region of interest" description="Disordered" evidence="3">
    <location>
        <begin position="22"/>
        <end position="56"/>
    </location>
</feature>
<keyword evidence="1" id="KW-0863">Zinc-finger</keyword>
<reference evidence="5" key="1">
    <citation type="submission" date="2021-12" db="EMBL/GenBank/DDBJ databases">
        <authorList>
            <person name="Martin H S."/>
        </authorList>
    </citation>
    <scope>NUCLEOTIDE SEQUENCE</scope>
</reference>
<feature type="domain" description="CCHC-type" evidence="4">
    <location>
        <begin position="526"/>
        <end position="539"/>
    </location>
</feature>
<dbReference type="Pfam" id="PF00098">
    <property type="entry name" value="zf-CCHC"/>
    <property type="match status" value="1"/>
</dbReference>
<feature type="compositionally biased region" description="Pro residues" evidence="3">
    <location>
        <begin position="261"/>
        <end position="278"/>
    </location>
</feature>
<feature type="non-terminal residue" evidence="5">
    <location>
        <position position="597"/>
    </location>
</feature>
<dbReference type="Gene3D" id="4.10.60.10">
    <property type="entry name" value="Zinc finger, CCHC-type"/>
    <property type="match status" value="1"/>
</dbReference>
<keyword evidence="2" id="KW-0175">Coiled coil</keyword>
<dbReference type="InterPro" id="IPR001878">
    <property type="entry name" value="Znf_CCHC"/>
</dbReference>
<evidence type="ECO:0000256" key="1">
    <source>
        <dbReference type="PROSITE-ProRule" id="PRU00047"/>
    </source>
</evidence>
<protein>
    <recommendedName>
        <fullName evidence="4">CCHC-type domain-containing protein</fullName>
    </recommendedName>
</protein>
<organism evidence="5 6">
    <name type="scientific">Brenthis ino</name>
    <name type="common">lesser marbled fritillary</name>
    <dbReference type="NCBI Taxonomy" id="405034"/>
    <lineage>
        <taxon>Eukaryota</taxon>
        <taxon>Metazoa</taxon>
        <taxon>Ecdysozoa</taxon>
        <taxon>Arthropoda</taxon>
        <taxon>Hexapoda</taxon>
        <taxon>Insecta</taxon>
        <taxon>Pterygota</taxon>
        <taxon>Neoptera</taxon>
        <taxon>Endopterygota</taxon>
        <taxon>Lepidoptera</taxon>
        <taxon>Glossata</taxon>
        <taxon>Ditrysia</taxon>
        <taxon>Papilionoidea</taxon>
        <taxon>Nymphalidae</taxon>
        <taxon>Heliconiinae</taxon>
        <taxon>Argynnini</taxon>
        <taxon>Brenthis</taxon>
    </lineage>
</organism>
<feature type="compositionally biased region" description="Low complexity" evidence="3">
    <location>
        <begin position="305"/>
        <end position="317"/>
    </location>
</feature>
<dbReference type="AlphaFoldDB" id="A0A8J9U5G9"/>
<dbReference type="GO" id="GO:0003676">
    <property type="term" value="F:nucleic acid binding"/>
    <property type="evidence" value="ECO:0007669"/>
    <property type="project" value="InterPro"/>
</dbReference>
<keyword evidence="1" id="KW-0479">Metal-binding</keyword>
<sequence length="597" mass="62300">MEEEAKEAEFERRLNQRTFVKAGSSASKVRKAGTSVPTDSEASASEAPAPRDPAELTADELRALASSSVAAVYEVAQKSGNLKGTMVKMLKESAATLQKVVEALAGRTVAEEVHHLQKDNARLRRETEALKAELKTHRREFCELRKELSASKAGPSDTYAGDWLEEIRASIVASVGTLIDARFAGIEERLLPAKTMRPPLTADRRREAAAPVAAPSPAPRSSPPRQVPAPAEAMDVGGFAAQGGKKKGKGKGKGKTTTPARPLPPAPVAAPAPPPPVAGPSRPADPEGDTWATVVRKSKGKAKKAAPPASAPVAAKAPKPPQAKPKVPAQPRTAAVIITVPQEAAAKGVSYARVLERAQQSVDLRELGITGGLSVRVAATGARLLELPSTAAPEVADRLADKLRQVLDGLATVSRPAKMADLRVDGLDDSATKEKVAAAVASAANCSEASIKVGEIRTGRGGVGSVVVRCPATAAKVVVDSGRLLVGWSSAKVQVLEQRPLRCFRCMGIGHTWPVCPSGIERGRLCYRCGGEGHQSADCSAKTVRCAVCADAGRPSGHIMGGGDCRPPVTKGKTARRTRAAPSESSRQAGEEAHMSS</sequence>
<evidence type="ECO:0000259" key="4">
    <source>
        <dbReference type="PROSITE" id="PS50158"/>
    </source>
</evidence>
<dbReference type="SUPFAM" id="SSF57756">
    <property type="entry name" value="Retrovirus zinc finger-like domains"/>
    <property type="match status" value="1"/>
</dbReference>
<feature type="region of interest" description="Disordered" evidence="3">
    <location>
        <begin position="197"/>
        <end position="330"/>
    </location>
</feature>
<keyword evidence="1" id="KW-0862">Zinc</keyword>
<dbReference type="SMART" id="SM00343">
    <property type="entry name" value="ZnF_C2HC"/>
    <property type="match status" value="2"/>
</dbReference>
<gene>
    <name evidence="5" type="ORF">BINO364_LOCUS821</name>
</gene>
<dbReference type="OrthoDB" id="427960at2759"/>
<dbReference type="PRINTS" id="PR01217">
    <property type="entry name" value="PRICHEXTENSN"/>
</dbReference>
<dbReference type="EMBL" id="OV170221">
    <property type="protein sequence ID" value="CAH0713689.1"/>
    <property type="molecule type" value="Genomic_DNA"/>
</dbReference>
<feature type="compositionally biased region" description="Pro residues" evidence="3">
    <location>
        <begin position="214"/>
        <end position="227"/>
    </location>
</feature>